<comment type="caution">
    <text evidence="1">The sequence shown here is derived from an EMBL/GenBank/DDBJ whole genome shotgun (WGS) entry which is preliminary data.</text>
</comment>
<organism evidence="1 2">
    <name type="scientific">Sphingobacterium zeae</name>
    <dbReference type="NCBI Taxonomy" id="1776859"/>
    <lineage>
        <taxon>Bacteria</taxon>
        <taxon>Pseudomonadati</taxon>
        <taxon>Bacteroidota</taxon>
        <taxon>Sphingobacteriia</taxon>
        <taxon>Sphingobacteriales</taxon>
        <taxon>Sphingobacteriaceae</taxon>
        <taxon>Sphingobacterium</taxon>
    </lineage>
</organism>
<gene>
    <name evidence="1" type="ORF">QE382_004602</name>
</gene>
<dbReference type="RefSeq" id="WP_307187855.1">
    <property type="nucleotide sequence ID" value="NZ_JAUTBA010000001.1"/>
</dbReference>
<name>A0ABU0UCN3_9SPHI</name>
<accession>A0ABU0UCN3</accession>
<sequence length="321" mass="37221">MDDIHGSVGTIYHGSVNKSQNQRITTNHIYLHPGEQSGEFERWMREIGGLLQLDREYSTLKPLLDLIVAVLEPNRIFLIPHPAIEKYQVKPYVEIILILDGWAYDLDRNEPIVKGILELVCMKQRTVVFNIHSGDEWEAEMKDGYFYNVAHCRSKFLVFSGSPYRLEEPEADSLKKFQNNFSSKFNNQVEITEHFFKKCKALLCEGDVVSDLVFTLFLSCLKQIYRMVIWALSFDIPSLNRSCKELEEMAARVLPQLRGQLSKNTDVYLSFGSDYLEAHDGEIVGMEHYVSYLTELERLFEIAKIAFEQKMVLLFDPEEKV</sequence>
<protein>
    <submittedName>
        <fullName evidence="1">Uncharacterized protein</fullName>
    </submittedName>
</protein>
<reference evidence="1 2" key="1">
    <citation type="submission" date="2023-07" db="EMBL/GenBank/DDBJ databases">
        <title>Functional and genomic diversity of the sorghum phyllosphere microbiome.</title>
        <authorList>
            <person name="Shade A."/>
        </authorList>
    </citation>
    <scope>NUCLEOTIDE SEQUENCE [LARGE SCALE GENOMIC DNA]</scope>
    <source>
        <strain evidence="1 2">SORGH_AS_0892</strain>
    </source>
</reference>
<evidence type="ECO:0000313" key="2">
    <source>
        <dbReference type="Proteomes" id="UP001244640"/>
    </source>
</evidence>
<proteinExistence type="predicted"/>
<dbReference type="Proteomes" id="UP001244640">
    <property type="component" value="Unassembled WGS sequence"/>
</dbReference>
<evidence type="ECO:0000313" key="1">
    <source>
        <dbReference type="EMBL" id="MDQ1152618.1"/>
    </source>
</evidence>
<dbReference type="EMBL" id="JAUTBA010000001">
    <property type="protein sequence ID" value="MDQ1152618.1"/>
    <property type="molecule type" value="Genomic_DNA"/>
</dbReference>
<keyword evidence="2" id="KW-1185">Reference proteome</keyword>